<organism evidence="1 2">
    <name type="scientific">Phragmitibacter flavus</name>
    <dbReference type="NCBI Taxonomy" id="2576071"/>
    <lineage>
        <taxon>Bacteria</taxon>
        <taxon>Pseudomonadati</taxon>
        <taxon>Verrucomicrobiota</taxon>
        <taxon>Verrucomicrobiia</taxon>
        <taxon>Verrucomicrobiales</taxon>
        <taxon>Verrucomicrobiaceae</taxon>
        <taxon>Phragmitibacter</taxon>
    </lineage>
</organism>
<proteinExistence type="predicted"/>
<dbReference type="AlphaFoldDB" id="A0A5R8KCL7"/>
<sequence length="91" mass="10574">MTAEPTANGDQIIERNLGQQPIDTVLTELQLNNHDLVALCGEGLTHKAMQRARKGRRLTPKMKVRITETLNIWIRAQNRETQYRVRDLFNY</sequence>
<dbReference type="RefSeq" id="WP_138087088.1">
    <property type="nucleotide sequence ID" value="NZ_VAUV01000010.1"/>
</dbReference>
<evidence type="ECO:0000313" key="1">
    <source>
        <dbReference type="EMBL" id="TLD70031.1"/>
    </source>
</evidence>
<gene>
    <name evidence="1" type="ORF">FEM03_14985</name>
</gene>
<dbReference type="OrthoDB" id="9796240at2"/>
<accession>A0A5R8KCL7</accession>
<name>A0A5R8KCL7_9BACT</name>
<comment type="caution">
    <text evidence="1">The sequence shown here is derived from an EMBL/GenBank/DDBJ whole genome shotgun (WGS) entry which is preliminary data.</text>
</comment>
<keyword evidence="2" id="KW-1185">Reference proteome</keyword>
<protein>
    <submittedName>
        <fullName evidence="1">Uncharacterized protein</fullName>
    </submittedName>
</protein>
<dbReference type="Proteomes" id="UP000306196">
    <property type="component" value="Unassembled WGS sequence"/>
</dbReference>
<reference evidence="1 2" key="1">
    <citation type="submission" date="2019-05" db="EMBL/GenBank/DDBJ databases">
        <title>Verrucobacter flavum gen. nov., sp. nov. a new member of the family Verrucomicrobiaceae.</title>
        <authorList>
            <person name="Szuroczki S."/>
            <person name="Abbaszade G."/>
            <person name="Szabo A."/>
            <person name="Felfoldi T."/>
            <person name="Schumann P."/>
            <person name="Boka K."/>
            <person name="Keki Z."/>
            <person name="Toumi M."/>
            <person name="Toth E."/>
        </authorList>
    </citation>
    <scope>NUCLEOTIDE SEQUENCE [LARGE SCALE GENOMIC DNA]</scope>
    <source>
        <strain evidence="1 2">MG-N-17</strain>
    </source>
</reference>
<dbReference type="EMBL" id="VAUV01000010">
    <property type="protein sequence ID" value="TLD70031.1"/>
    <property type="molecule type" value="Genomic_DNA"/>
</dbReference>
<evidence type="ECO:0000313" key="2">
    <source>
        <dbReference type="Proteomes" id="UP000306196"/>
    </source>
</evidence>